<evidence type="ECO:0000256" key="6">
    <source>
        <dbReference type="SAM" id="Phobius"/>
    </source>
</evidence>
<keyword evidence="5 6" id="KW-0472">Membrane</keyword>
<dbReference type="Pfam" id="PF00905">
    <property type="entry name" value="Transpeptidase"/>
    <property type="match status" value="1"/>
</dbReference>
<dbReference type="SUPFAM" id="SSF56519">
    <property type="entry name" value="Penicillin binding protein dimerisation domain"/>
    <property type="match status" value="1"/>
</dbReference>
<organism evidence="9 10">
    <name type="scientific">Atopobium minutum</name>
    <dbReference type="NCBI Taxonomy" id="1381"/>
    <lineage>
        <taxon>Bacteria</taxon>
        <taxon>Bacillati</taxon>
        <taxon>Actinomycetota</taxon>
        <taxon>Coriobacteriia</taxon>
        <taxon>Coriobacteriales</taxon>
        <taxon>Atopobiaceae</taxon>
        <taxon>Atopobium</taxon>
    </lineage>
</organism>
<dbReference type="Gene3D" id="3.40.710.10">
    <property type="entry name" value="DD-peptidase/beta-lactamase superfamily"/>
    <property type="match status" value="1"/>
</dbReference>
<feature type="transmembrane region" description="Helical" evidence="6">
    <location>
        <begin position="98"/>
        <end position="116"/>
    </location>
</feature>
<feature type="transmembrane region" description="Helical" evidence="6">
    <location>
        <begin position="163"/>
        <end position="180"/>
    </location>
</feature>
<evidence type="ECO:0000256" key="4">
    <source>
        <dbReference type="ARBA" id="ARBA00022989"/>
    </source>
</evidence>
<dbReference type="GO" id="GO:0005886">
    <property type="term" value="C:plasma membrane"/>
    <property type="evidence" value="ECO:0007669"/>
    <property type="project" value="TreeGrafter"/>
</dbReference>
<evidence type="ECO:0000313" key="10">
    <source>
        <dbReference type="Proteomes" id="UP000183687"/>
    </source>
</evidence>
<feature type="transmembrane region" description="Helical" evidence="6">
    <location>
        <begin position="397"/>
        <end position="416"/>
    </location>
</feature>
<feature type="domain" description="Penicillin-binding protein transpeptidase" evidence="7">
    <location>
        <begin position="624"/>
        <end position="932"/>
    </location>
</feature>
<dbReference type="GO" id="GO:0051301">
    <property type="term" value="P:cell division"/>
    <property type="evidence" value="ECO:0007669"/>
    <property type="project" value="InterPro"/>
</dbReference>
<dbReference type="Pfam" id="PF21922">
    <property type="entry name" value="PBP_dimer_2"/>
    <property type="match status" value="1"/>
</dbReference>
<feature type="transmembrane region" description="Helical" evidence="6">
    <location>
        <begin position="364"/>
        <end position="385"/>
    </location>
</feature>
<dbReference type="PANTHER" id="PTHR30627">
    <property type="entry name" value="PEPTIDOGLYCAN D,D-TRANSPEPTIDASE"/>
    <property type="match status" value="1"/>
</dbReference>
<evidence type="ECO:0000259" key="8">
    <source>
        <dbReference type="Pfam" id="PF21922"/>
    </source>
</evidence>
<evidence type="ECO:0000259" key="7">
    <source>
        <dbReference type="Pfam" id="PF00905"/>
    </source>
</evidence>
<feature type="transmembrane region" description="Helical" evidence="6">
    <location>
        <begin position="72"/>
        <end position="92"/>
    </location>
</feature>
<comment type="subcellular location">
    <subcellularLocation>
        <location evidence="1">Membrane</location>
        <topology evidence="1">Multi-pass membrane protein</topology>
    </subcellularLocation>
</comment>
<accession>A0AB38A6P7</accession>
<sequence length="947" mass="99056">MPTPSGNSRRTTELLLLGLAAIPVILLYALYVLNASLTVSLSTLAVPIALFVAFAISHIAVRIVAPEADPALLPIVFLLSGTGITFVTRLAPNLATNQLIWLFVSIAAMIAVLIAVPSLEGLSKYKFTIGIVGVALLLLPMIIGTEKGGSKLWLSLGPFSFQPGEIAKVLVVLFLASYFADNRELLSASTRQIGPLAIPRLRMLAPVFIMWGISLLIVVFERDLGSALLFFTIFVVMLYVTTGRMSYVIVSVLLLCIGAFACYHLFSHVRVRVDIWLDPWKDPSGKGLQIVQSLYSLADGGMLGTGIGRGLPGLIPVVESDFIFSALGEELGLLGSAAILMLYILLAVRACATAARAKSDMAAFTTVGLITSLSFQAFLIVAGVTRFLPLTGVTLPFISQGGSSLLSSFIIIGLILRAGDEATGRNEELQGSGTIKQTGKRFASVAHGSHVRGRFGLQTPESGVLGRVALGNRLTLLIRSFTLLFALLIANLTYVQVIQAANYQNKPGNNHTIAKSAFVQRGAILTSDGKTLAESIKQEDGSYQRSYPAGSLAAHTVGYLSTRYGATGVEASLNETLTGHADYSNWLSALYSLSGARIPGNTAMLTLDSRIQQAAEDALSGRVGSIVILNPTTGAVLASASSPTFTYDTIAELIAHDDGSGALINRATQVRYAPGSTFKLVSLAAALDSGVTTLDTTIEAPASMDIGNAKVTNDHDADYGTISLQKALVVSSNTAFGQVGTKVGPDRLVSYAKGFGFETQLGQDFSSVSSVMPTPSEMTEWETAWAACGQPVGEHNSPAGPQSTVMQNAVIAAAIANGGIVENPYIVSKILSPEGATIASTGTKSLGQAISSDTADALKQAMLDVVTSGTGTAAQVPGVKVAGKTGTAQVGNSKINSLFVGFAPYDKPTIAISICVEGASNEDIEGLAAQLAGKVLRQALQAQSEGA</sequence>
<dbReference type="InterPro" id="IPR012338">
    <property type="entry name" value="Beta-lactam/transpept-like"/>
</dbReference>
<feature type="transmembrane region" description="Helical" evidence="6">
    <location>
        <begin position="125"/>
        <end position="143"/>
    </location>
</feature>
<keyword evidence="4 6" id="KW-1133">Transmembrane helix</keyword>
<evidence type="ECO:0000256" key="5">
    <source>
        <dbReference type="ARBA" id="ARBA00023136"/>
    </source>
</evidence>
<dbReference type="InterPro" id="IPR001182">
    <property type="entry name" value="FtsW/RodA"/>
</dbReference>
<feature type="transmembrane region" description="Helical" evidence="6">
    <location>
        <begin position="224"/>
        <end position="240"/>
    </location>
</feature>
<dbReference type="RefSeq" id="WP_057002123.1">
    <property type="nucleotide sequence ID" value="NZ_FNSH01000001.1"/>
</dbReference>
<evidence type="ECO:0000256" key="3">
    <source>
        <dbReference type="ARBA" id="ARBA00022960"/>
    </source>
</evidence>
<dbReference type="GO" id="GO:0071555">
    <property type="term" value="P:cell wall organization"/>
    <property type="evidence" value="ECO:0007669"/>
    <property type="project" value="TreeGrafter"/>
</dbReference>
<name>A0AB38A6P7_9ACTN</name>
<protein>
    <submittedName>
        <fullName evidence="9">Peptidoglycan glycosyltransferase</fullName>
    </submittedName>
</protein>
<dbReference type="SUPFAM" id="SSF56601">
    <property type="entry name" value="beta-lactamase/transpeptidase-like"/>
    <property type="match status" value="1"/>
</dbReference>
<keyword evidence="3" id="KW-0133">Cell shape</keyword>
<dbReference type="GO" id="GO:0071972">
    <property type="term" value="F:peptidoglycan L,D-transpeptidase activity"/>
    <property type="evidence" value="ECO:0007669"/>
    <property type="project" value="TreeGrafter"/>
</dbReference>
<dbReference type="InterPro" id="IPR001460">
    <property type="entry name" value="PCN-bd_Tpept"/>
</dbReference>
<dbReference type="Gene3D" id="3.90.1310.10">
    <property type="entry name" value="Penicillin-binding protein 2a (Domain 2)"/>
    <property type="match status" value="1"/>
</dbReference>
<dbReference type="GO" id="GO:0008658">
    <property type="term" value="F:penicillin binding"/>
    <property type="evidence" value="ECO:0007669"/>
    <property type="project" value="InterPro"/>
</dbReference>
<feature type="transmembrane region" description="Helical" evidence="6">
    <location>
        <begin position="12"/>
        <end position="32"/>
    </location>
</feature>
<dbReference type="EMBL" id="FNSH01000001">
    <property type="protein sequence ID" value="SEB71231.1"/>
    <property type="molecule type" value="Genomic_DNA"/>
</dbReference>
<dbReference type="AlphaFoldDB" id="A0AB38A6P7"/>
<evidence type="ECO:0000256" key="2">
    <source>
        <dbReference type="ARBA" id="ARBA00022692"/>
    </source>
</evidence>
<dbReference type="PANTHER" id="PTHR30627:SF24">
    <property type="entry name" value="PENICILLIN-BINDING PROTEIN 4B"/>
    <property type="match status" value="1"/>
</dbReference>
<feature type="transmembrane region" description="Helical" evidence="6">
    <location>
        <begin position="247"/>
        <end position="266"/>
    </location>
</feature>
<reference evidence="9 10" key="1">
    <citation type="submission" date="2016-10" db="EMBL/GenBank/DDBJ databases">
        <authorList>
            <person name="Varghese N."/>
            <person name="Submissions S."/>
        </authorList>
    </citation>
    <scope>NUCLEOTIDE SEQUENCE [LARGE SCALE GENOMIC DNA]</scope>
    <source>
        <strain evidence="9 10">DSM 20586</strain>
    </source>
</reference>
<keyword evidence="2 6" id="KW-0812">Transmembrane</keyword>
<feature type="domain" description="Penicillin binding protein A dimerisation" evidence="8">
    <location>
        <begin position="521"/>
        <end position="601"/>
    </location>
</feature>
<dbReference type="InterPro" id="IPR054120">
    <property type="entry name" value="PBPA_dimer"/>
</dbReference>
<feature type="transmembrane region" description="Helical" evidence="6">
    <location>
        <begin position="201"/>
        <end position="218"/>
    </location>
</feature>
<dbReference type="InterPro" id="IPR050515">
    <property type="entry name" value="Beta-lactam/transpept"/>
</dbReference>
<proteinExistence type="predicted"/>
<evidence type="ECO:0000256" key="1">
    <source>
        <dbReference type="ARBA" id="ARBA00004141"/>
    </source>
</evidence>
<feature type="transmembrane region" description="Helical" evidence="6">
    <location>
        <begin position="331"/>
        <end position="352"/>
    </location>
</feature>
<dbReference type="Proteomes" id="UP000183687">
    <property type="component" value="Unassembled WGS sequence"/>
</dbReference>
<comment type="caution">
    <text evidence="9">The sequence shown here is derived from an EMBL/GenBank/DDBJ whole genome shotgun (WGS) entry which is preliminary data.</text>
</comment>
<feature type="transmembrane region" description="Helical" evidence="6">
    <location>
        <begin position="44"/>
        <end position="65"/>
    </location>
</feature>
<gene>
    <name evidence="9" type="ORF">SAMN04489746_0927</name>
</gene>
<dbReference type="Pfam" id="PF01098">
    <property type="entry name" value="FTSW_RODA_SPOVE"/>
    <property type="match status" value="1"/>
</dbReference>
<dbReference type="InterPro" id="IPR036138">
    <property type="entry name" value="PBP_dimer_sf"/>
</dbReference>
<feature type="transmembrane region" description="Helical" evidence="6">
    <location>
        <begin position="476"/>
        <end position="497"/>
    </location>
</feature>
<dbReference type="GO" id="GO:0008360">
    <property type="term" value="P:regulation of cell shape"/>
    <property type="evidence" value="ECO:0007669"/>
    <property type="project" value="UniProtKB-KW"/>
</dbReference>
<evidence type="ECO:0000313" key="9">
    <source>
        <dbReference type="EMBL" id="SEB71231.1"/>
    </source>
</evidence>